<comment type="caution">
    <text evidence="1">The sequence shown here is derived from an EMBL/GenBank/DDBJ whole genome shotgun (WGS) entry which is preliminary data.</text>
</comment>
<organism evidence="1 2">
    <name type="scientific">Planotetraspora kaengkrachanensis</name>
    <dbReference type="NCBI Taxonomy" id="575193"/>
    <lineage>
        <taxon>Bacteria</taxon>
        <taxon>Bacillati</taxon>
        <taxon>Actinomycetota</taxon>
        <taxon>Actinomycetes</taxon>
        <taxon>Streptosporangiales</taxon>
        <taxon>Streptosporangiaceae</taxon>
        <taxon>Planotetraspora</taxon>
    </lineage>
</organism>
<sequence length="251" mass="27286">MSLNQWRSDETAHVLEVSVRNDTTTPVRFQDVQLVTASFAKLPPERVDTTLARTPRTDIRIPYGEARCDPARIPAVRPATVVAHLQVGNGPLQKVIFSVPHPDATLTGLLNAECGAFILRESADVTFGDTWTRKGKVLSGVLTVTRKHGDEPVAIDDLGGTTHFNIRPVSGERHPVVVLEPGTRSLEIPVEVTPARCDPHAFAEAKKAYLFPVWGTVGSGETYWLISTPSTQTQATMLSYAQETCGLPNPA</sequence>
<protein>
    <submittedName>
        <fullName evidence="1">Uncharacterized protein</fullName>
    </submittedName>
</protein>
<dbReference type="AlphaFoldDB" id="A0A8J3PRB9"/>
<dbReference type="Proteomes" id="UP000630097">
    <property type="component" value="Unassembled WGS sequence"/>
</dbReference>
<dbReference type="RefSeq" id="WP_203880498.1">
    <property type="nucleotide sequence ID" value="NZ_BAABHH010000001.1"/>
</dbReference>
<keyword evidence="2" id="KW-1185">Reference proteome</keyword>
<gene>
    <name evidence="1" type="ORF">Pka01_00880</name>
</gene>
<reference evidence="1 2" key="1">
    <citation type="submission" date="2021-01" db="EMBL/GenBank/DDBJ databases">
        <title>Whole genome shotgun sequence of Planotetraspora kaengkrachanensis NBRC 104272.</title>
        <authorList>
            <person name="Komaki H."/>
            <person name="Tamura T."/>
        </authorList>
    </citation>
    <scope>NUCLEOTIDE SEQUENCE [LARGE SCALE GENOMIC DNA]</scope>
    <source>
        <strain evidence="1 2">NBRC 104272</strain>
    </source>
</reference>
<evidence type="ECO:0000313" key="2">
    <source>
        <dbReference type="Proteomes" id="UP000630097"/>
    </source>
</evidence>
<dbReference type="EMBL" id="BONV01000001">
    <property type="protein sequence ID" value="GIG76961.1"/>
    <property type="molecule type" value="Genomic_DNA"/>
</dbReference>
<name>A0A8J3PRB9_9ACTN</name>
<evidence type="ECO:0000313" key="1">
    <source>
        <dbReference type="EMBL" id="GIG76961.1"/>
    </source>
</evidence>
<accession>A0A8J3PRB9</accession>
<proteinExistence type="predicted"/>